<reference evidence="5" key="1">
    <citation type="submission" date="2020-04" db="EMBL/GenBank/DDBJ databases">
        <title>Nitratireductor sp. nov. isolated from mangrove soil.</title>
        <authorList>
            <person name="Ye Y."/>
        </authorList>
    </citation>
    <scope>NUCLEOTIDE SEQUENCE</scope>
    <source>
        <strain evidence="5">SY7</strain>
    </source>
</reference>
<dbReference type="InterPro" id="IPR032783">
    <property type="entry name" value="AraC_lig"/>
</dbReference>
<dbReference type="InterPro" id="IPR020449">
    <property type="entry name" value="Tscrpt_reg_AraC-type_HTH"/>
</dbReference>
<keyword evidence="2" id="KW-0238">DNA-binding</keyword>
<organism evidence="5 6">
    <name type="scientific">Nitratireductor mangrovi</name>
    <dbReference type="NCBI Taxonomy" id="2599600"/>
    <lineage>
        <taxon>Bacteria</taxon>
        <taxon>Pseudomonadati</taxon>
        <taxon>Pseudomonadota</taxon>
        <taxon>Alphaproteobacteria</taxon>
        <taxon>Hyphomicrobiales</taxon>
        <taxon>Phyllobacteriaceae</taxon>
        <taxon>Nitratireductor</taxon>
    </lineage>
</organism>
<name>A0A5B8L1K5_9HYPH</name>
<keyword evidence="3" id="KW-0804">Transcription</keyword>
<evidence type="ECO:0000259" key="4">
    <source>
        <dbReference type="PROSITE" id="PS01124"/>
    </source>
</evidence>
<dbReference type="PRINTS" id="PR00032">
    <property type="entry name" value="HTHARAC"/>
</dbReference>
<evidence type="ECO:0000313" key="5">
    <source>
        <dbReference type="EMBL" id="QDZ01806.1"/>
    </source>
</evidence>
<dbReference type="PROSITE" id="PS00041">
    <property type="entry name" value="HTH_ARAC_FAMILY_1"/>
    <property type="match status" value="1"/>
</dbReference>
<dbReference type="InterPro" id="IPR011051">
    <property type="entry name" value="RmlC_Cupin_sf"/>
</dbReference>
<dbReference type="Proteomes" id="UP000321389">
    <property type="component" value="Chromosome"/>
</dbReference>
<sequence length="314" mass="33976">MDPLSDLLDLIELRGALYFRTSFTPPWSVAVPPLRRAARFHLAVQGRCWVAVGDKATAQLDPGDLVIIPNGAGHVLSDREGAEPVALDSVVKKSGFSGDGVLVFGGDDPVARPTQLVCGHFTFAEETRHPLFEALPDMLVVTAEMRAQNSWLDDIMRLIARRMFSGAPGSAASVKRLSEAMFVEALKACAGQAVALEGVVGALTDPRISRSLALMHRAPEAEWTIEKIAGEIGMSRSRFAELFNAMMGCAPMSYLAELRLQKAMSLLKRSPEPVQRVAAIVGYRSPAAFARAFAERYGLTPSQVRRDGAAMQIV</sequence>
<dbReference type="KEGG" id="niy:FQ775_16280"/>
<dbReference type="Pfam" id="PF12833">
    <property type="entry name" value="HTH_18"/>
    <property type="match status" value="1"/>
</dbReference>
<dbReference type="SUPFAM" id="SSF46689">
    <property type="entry name" value="Homeodomain-like"/>
    <property type="match status" value="2"/>
</dbReference>
<evidence type="ECO:0000256" key="3">
    <source>
        <dbReference type="ARBA" id="ARBA00023163"/>
    </source>
</evidence>
<dbReference type="OrthoDB" id="9802263at2"/>
<keyword evidence="1" id="KW-0805">Transcription regulation</keyword>
<dbReference type="PANTHER" id="PTHR46796">
    <property type="entry name" value="HTH-TYPE TRANSCRIPTIONAL ACTIVATOR RHAS-RELATED"/>
    <property type="match status" value="1"/>
</dbReference>
<protein>
    <submittedName>
        <fullName evidence="5">AraC family transcriptional regulator</fullName>
    </submittedName>
</protein>
<evidence type="ECO:0000256" key="1">
    <source>
        <dbReference type="ARBA" id="ARBA00023015"/>
    </source>
</evidence>
<dbReference type="PANTHER" id="PTHR46796:SF7">
    <property type="entry name" value="ARAC FAMILY TRANSCRIPTIONAL REGULATOR"/>
    <property type="match status" value="1"/>
</dbReference>
<dbReference type="InterPro" id="IPR018060">
    <property type="entry name" value="HTH_AraC"/>
</dbReference>
<dbReference type="AlphaFoldDB" id="A0A5B8L1K5"/>
<dbReference type="SUPFAM" id="SSF51182">
    <property type="entry name" value="RmlC-like cupins"/>
    <property type="match status" value="1"/>
</dbReference>
<gene>
    <name evidence="5" type="ORF">FQ775_16280</name>
</gene>
<dbReference type="Gene3D" id="1.10.10.60">
    <property type="entry name" value="Homeodomain-like"/>
    <property type="match status" value="2"/>
</dbReference>
<evidence type="ECO:0000313" key="6">
    <source>
        <dbReference type="Proteomes" id="UP000321389"/>
    </source>
</evidence>
<proteinExistence type="predicted"/>
<dbReference type="Pfam" id="PF12852">
    <property type="entry name" value="Cupin_6"/>
    <property type="match status" value="1"/>
</dbReference>
<dbReference type="InterPro" id="IPR018062">
    <property type="entry name" value="HTH_AraC-typ_CS"/>
</dbReference>
<dbReference type="PROSITE" id="PS01124">
    <property type="entry name" value="HTH_ARAC_FAMILY_2"/>
    <property type="match status" value="1"/>
</dbReference>
<dbReference type="SMART" id="SM00342">
    <property type="entry name" value="HTH_ARAC"/>
    <property type="match status" value="1"/>
</dbReference>
<evidence type="ECO:0000256" key="2">
    <source>
        <dbReference type="ARBA" id="ARBA00023125"/>
    </source>
</evidence>
<dbReference type="GO" id="GO:0043565">
    <property type="term" value="F:sequence-specific DNA binding"/>
    <property type="evidence" value="ECO:0007669"/>
    <property type="project" value="InterPro"/>
</dbReference>
<accession>A0A5B8L1K5</accession>
<feature type="domain" description="HTH araC/xylS-type" evidence="4">
    <location>
        <begin position="209"/>
        <end position="307"/>
    </location>
</feature>
<dbReference type="EMBL" id="CP042301">
    <property type="protein sequence ID" value="QDZ01806.1"/>
    <property type="molecule type" value="Genomic_DNA"/>
</dbReference>
<dbReference type="InterPro" id="IPR009057">
    <property type="entry name" value="Homeodomain-like_sf"/>
</dbReference>
<dbReference type="GO" id="GO:0003700">
    <property type="term" value="F:DNA-binding transcription factor activity"/>
    <property type="evidence" value="ECO:0007669"/>
    <property type="project" value="InterPro"/>
</dbReference>
<dbReference type="InterPro" id="IPR050204">
    <property type="entry name" value="AraC_XylS_family_regulators"/>
</dbReference>
<keyword evidence="6" id="KW-1185">Reference proteome</keyword>